<keyword evidence="2" id="KW-1185">Reference proteome</keyword>
<organism evidence="1 2">
    <name type="scientific">Mycolicibacterium confluentis</name>
    <dbReference type="NCBI Taxonomy" id="28047"/>
    <lineage>
        <taxon>Bacteria</taxon>
        <taxon>Bacillati</taxon>
        <taxon>Actinomycetota</taxon>
        <taxon>Actinomycetes</taxon>
        <taxon>Mycobacteriales</taxon>
        <taxon>Mycobacteriaceae</taxon>
        <taxon>Mycolicibacterium</taxon>
    </lineage>
</organism>
<evidence type="ECO:0000313" key="1">
    <source>
        <dbReference type="EMBL" id="BBZ32061.1"/>
    </source>
</evidence>
<dbReference type="AlphaFoldDB" id="A0A7I7XS68"/>
<protein>
    <submittedName>
        <fullName evidence="1">Uncharacterized protein</fullName>
    </submittedName>
</protein>
<accession>A0A7I7XS68</accession>
<reference evidence="1" key="1">
    <citation type="journal article" date="2019" name="Emerg. Microbes Infect.">
        <title>Comprehensive subspecies identification of 175 nontuberculous mycobacteria species based on 7547 genomic profiles.</title>
        <authorList>
            <person name="Matsumoto Y."/>
            <person name="Kinjo T."/>
            <person name="Motooka D."/>
            <person name="Nabeya D."/>
            <person name="Jung N."/>
            <person name="Uechi K."/>
            <person name="Horii T."/>
            <person name="Iida T."/>
            <person name="Fujita J."/>
            <person name="Nakamura S."/>
        </authorList>
    </citation>
    <scope>NUCLEOTIDE SEQUENCE [LARGE SCALE GENOMIC DNA]</scope>
    <source>
        <strain evidence="1">JCM 13671</strain>
    </source>
</reference>
<gene>
    <name evidence="1" type="ORF">MCNF_06660</name>
</gene>
<dbReference type="RefSeq" id="WP_234812859.1">
    <property type="nucleotide sequence ID" value="NZ_AP022612.1"/>
</dbReference>
<dbReference type="Proteomes" id="UP000466931">
    <property type="component" value="Chromosome"/>
</dbReference>
<sequence length="50" mass="5484">MNGAYASRTKDGNRLSSCAYRDIDGALHTDYYNSGVYSHTEDADGNLEHA</sequence>
<evidence type="ECO:0000313" key="2">
    <source>
        <dbReference type="Proteomes" id="UP000466931"/>
    </source>
</evidence>
<name>A0A7I7XS68_9MYCO</name>
<proteinExistence type="predicted"/>
<reference evidence="1" key="2">
    <citation type="submission" date="2020-02" db="EMBL/GenBank/DDBJ databases">
        <authorList>
            <person name="Matsumoto Y."/>
            <person name="Motooka D."/>
            <person name="Nakamura S."/>
        </authorList>
    </citation>
    <scope>NUCLEOTIDE SEQUENCE</scope>
    <source>
        <strain evidence="1">JCM 13671</strain>
    </source>
</reference>
<dbReference type="EMBL" id="AP022612">
    <property type="protein sequence ID" value="BBZ32061.1"/>
    <property type="molecule type" value="Genomic_DNA"/>
</dbReference>